<comment type="caution">
    <text evidence="2">The sequence shown here is derived from an EMBL/GenBank/DDBJ whole genome shotgun (WGS) entry which is preliminary data.</text>
</comment>
<proteinExistence type="predicted"/>
<feature type="region of interest" description="Disordered" evidence="1">
    <location>
        <begin position="197"/>
        <end position="235"/>
    </location>
</feature>
<reference evidence="2 3" key="1">
    <citation type="submission" date="2024-09" db="EMBL/GenBank/DDBJ databases">
        <title>Itraconazole resistance in Madurella fahalii resulting from another homologue of gene encoding cytochrome P450 14-alpha sterol demethylase (CYP51).</title>
        <authorList>
            <person name="Yoshioka I."/>
            <person name="Fahal A.H."/>
            <person name="Kaneko S."/>
            <person name="Yaguchi T."/>
        </authorList>
    </citation>
    <scope>NUCLEOTIDE SEQUENCE [LARGE SCALE GENOMIC DNA]</scope>
    <source>
        <strain evidence="2 3">IFM 68171</strain>
    </source>
</reference>
<sequence>MTSFPELSASLRSNPQDITKFLCNTLHAKSWNDIIADPRLTSFVGMHGEDREVTRDVSSHNIACMALNDPPRINTSFVVNTPHCFIYGSYKTQTVTCRRINNFVKFLTLTVGVHRLKDLTVKRGEHETLAPKDRADKPAEKKDDLNKARKYALGLAKDKKANEALTEKIKRRIEADKIGWEFQQARERGVRLAAAARAEEQTKTKSDGSQAGSIEKGRCNSNKEQDEKPEEEQQFYRTKWHLLKKRVGGNEGWGAYKR</sequence>
<dbReference type="Proteomes" id="UP001628179">
    <property type="component" value="Unassembled WGS sequence"/>
</dbReference>
<organism evidence="2 3">
    <name type="scientific">Madurella fahalii</name>
    <dbReference type="NCBI Taxonomy" id="1157608"/>
    <lineage>
        <taxon>Eukaryota</taxon>
        <taxon>Fungi</taxon>
        <taxon>Dikarya</taxon>
        <taxon>Ascomycota</taxon>
        <taxon>Pezizomycotina</taxon>
        <taxon>Sordariomycetes</taxon>
        <taxon>Sordariomycetidae</taxon>
        <taxon>Sordariales</taxon>
        <taxon>Sordariales incertae sedis</taxon>
        <taxon>Madurella</taxon>
    </lineage>
</organism>
<evidence type="ECO:0000313" key="2">
    <source>
        <dbReference type="EMBL" id="GAB1315477.1"/>
    </source>
</evidence>
<protein>
    <submittedName>
        <fullName evidence="2">Uncharacterized protein</fullName>
    </submittedName>
</protein>
<dbReference type="GeneID" id="98176430"/>
<evidence type="ECO:0000313" key="3">
    <source>
        <dbReference type="Proteomes" id="UP001628179"/>
    </source>
</evidence>
<feature type="compositionally biased region" description="Basic and acidic residues" evidence="1">
    <location>
        <begin position="197"/>
        <end position="206"/>
    </location>
</feature>
<accession>A0ABQ0GCK1</accession>
<name>A0ABQ0GCK1_9PEZI</name>
<evidence type="ECO:0000256" key="1">
    <source>
        <dbReference type="SAM" id="MobiDB-lite"/>
    </source>
</evidence>
<dbReference type="RefSeq" id="XP_070917208.1">
    <property type="nucleotide sequence ID" value="XM_071061107.1"/>
</dbReference>
<gene>
    <name evidence="2" type="ORF">MFIFM68171_05687</name>
</gene>
<feature type="compositionally biased region" description="Basic and acidic residues" evidence="1">
    <location>
        <begin position="215"/>
        <end position="226"/>
    </location>
</feature>
<keyword evidence="3" id="KW-1185">Reference proteome</keyword>
<dbReference type="EMBL" id="BAAFSV010000003">
    <property type="protein sequence ID" value="GAB1315477.1"/>
    <property type="molecule type" value="Genomic_DNA"/>
</dbReference>